<accession>A0A4V2F7U5</accession>
<reference evidence="2 3" key="1">
    <citation type="submission" date="2019-02" db="EMBL/GenBank/DDBJ databases">
        <title>Genomic Encyclopedia of Type Strains, Phase IV (KMG-IV): sequencing the most valuable type-strain genomes for metagenomic binning, comparative biology and taxonomic classification.</title>
        <authorList>
            <person name="Goeker M."/>
        </authorList>
    </citation>
    <scope>NUCLEOTIDE SEQUENCE [LARGE SCALE GENOMIC DNA]</scope>
    <source>
        <strain evidence="2 3">DSM 29486</strain>
    </source>
</reference>
<dbReference type="Pfam" id="PF08765">
    <property type="entry name" value="Mor"/>
    <property type="match status" value="1"/>
</dbReference>
<evidence type="ECO:0000313" key="2">
    <source>
        <dbReference type="EMBL" id="RZT01049.1"/>
    </source>
</evidence>
<keyword evidence="3" id="KW-1185">Reference proteome</keyword>
<dbReference type="InterPro" id="IPR014875">
    <property type="entry name" value="Mor_transcription_activator"/>
</dbReference>
<proteinExistence type="predicted"/>
<dbReference type="PANTHER" id="PTHR37812:SF1">
    <property type="entry name" value="MU-LIKE PROPHAGE FLUMU PROTEIN C"/>
    <property type="match status" value="1"/>
</dbReference>
<dbReference type="OrthoDB" id="9800398at2"/>
<dbReference type="InterPro" id="IPR009057">
    <property type="entry name" value="Homeodomain-like_sf"/>
</dbReference>
<evidence type="ECO:0000259" key="1">
    <source>
        <dbReference type="Pfam" id="PF08765"/>
    </source>
</evidence>
<dbReference type="Proteomes" id="UP000292927">
    <property type="component" value="Unassembled WGS sequence"/>
</dbReference>
<name>A0A4V2F7U5_9FIRM</name>
<dbReference type="EMBL" id="SGXF01000002">
    <property type="protein sequence ID" value="RZT01049.1"/>
    <property type="molecule type" value="Genomic_DNA"/>
</dbReference>
<dbReference type="Gene3D" id="1.10.10.60">
    <property type="entry name" value="Homeodomain-like"/>
    <property type="match status" value="1"/>
</dbReference>
<dbReference type="PANTHER" id="PTHR37812">
    <property type="entry name" value="MU-LIKE PROPHAGE FLUMU PROTEIN C"/>
    <property type="match status" value="1"/>
</dbReference>
<gene>
    <name evidence="2" type="ORF">EV209_1487</name>
</gene>
<organism evidence="2 3">
    <name type="scientific">Cuneatibacter caecimuris</name>
    <dbReference type="NCBI Taxonomy" id="1796618"/>
    <lineage>
        <taxon>Bacteria</taxon>
        <taxon>Bacillati</taxon>
        <taxon>Bacillota</taxon>
        <taxon>Clostridia</taxon>
        <taxon>Lachnospirales</taxon>
        <taxon>Lachnospiraceae</taxon>
        <taxon>Cuneatibacter</taxon>
    </lineage>
</organism>
<comment type="caution">
    <text evidence="2">The sequence shown here is derived from an EMBL/GenBank/DDBJ whole genome shotgun (WGS) entry which is preliminary data.</text>
</comment>
<dbReference type="AlphaFoldDB" id="A0A4V2F7U5"/>
<sequence>MGYKKAAHILPQKLLEEVQEYVDGEFIYIPRVSENKKGWGTGTSTRKELRERNMQIYRDYLSGMHTEALAEKYYLSLKSIQRIVGQQKKNTVEIQKEELPH</sequence>
<dbReference type="NCBIfam" id="NF040785">
    <property type="entry name" value="CD3324_fam"/>
    <property type="match status" value="1"/>
</dbReference>
<protein>
    <submittedName>
        <fullName evidence="2">Mor transcription activator family protein</fullName>
    </submittedName>
</protein>
<feature type="domain" description="Mor transcription activator" evidence="1">
    <location>
        <begin position="6"/>
        <end position="99"/>
    </location>
</feature>
<dbReference type="SUPFAM" id="SSF46689">
    <property type="entry name" value="Homeodomain-like"/>
    <property type="match status" value="1"/>
</dbReference>
<dbReference type="InterPro" id="IPR049739">
    <property type="entry name" value="YraL-like"/>
</dbReference>
<dbReference type="InterPro" id="IPR052411">
    <property type="entry name" value="c-mor_Regulatory_Protein"/>
</dbReference>
<evidence type="ECO:0000313" key="3">
    <source>
        <dbReference type="Proteomes" id="UP000292927"/>
    </source>
</evidence>